<organism evidence="2 3">
    <name type="scientific">Aspergillus ruber (strain CBS 135680)</name>
    <dbReference type="NCBI Taxonomy" id="1388766"/>
    <lineage>
        <taxon>Eukaryota</taxon>
        <taxon>Fungi</taxon>
        <taxon>Dikarya</taxon>
        <taxon>Ascomycota</taxon>
        <taxon>Pezizomycotina</taxon>
        <taxon>Eurotiomycetes</taxon>
        <taxon>Eurotiomycetidae</taxon>
        <taxon>Eurotiales</taxon>
        <taxon>Aspergillaceae</taxon>
        <taxon>Aspergillus</taxon>
        <taxon>Aspergillus subgen. Aspergillus</taxon>
    </lineage>
</organism>
<feature type="transmembrane region" description="Helical" evidence="1">
    <location>
        <begin position="243"/>
        <end position="262"/>
    </location>
</feature>
<evidence type="ECO:0000313" key="3">
    <source>
        <dbReference type="Proteomes" id="UP000019804"/>
    </source>
</evidence>
<keyword evidence="1" id="KW-0812">Transmembrane</keyword>
<feature type="transmembrane region" description="Helical" evidence="1">
    <location>
        <begin position="193"/>
        <end position="223"/>
    </location>
</feature>
<dbReference type="RefSeq" id="XP_040635887.1">
    <property type="nucleotide sequence ID" value="XM_040782743.1"/>
</dbReference>
<dbReference type="PANTHER" id="PTHR15887">
    <property type="entry name" value="TRANSMEMBRANE PROTEIN 69"/>
    <property type="match status" value="1"/>
</dbReference>
<proteinExistence type="predicted"/>
<dbReference type="HOGENOM" id="CLU_045137_0_0_1"/>
<keyword evidence="1" id="KW-0472">Membrane</keyword>
<accession>A0A017S6E7</accession>
<dbReference type="PANTHER" id="PTHR15887:SF1">
    <property type="entry name" value="TRANSMEMBRANE PROTEIN 69"/>
    <property type="match status" value="1"/>
</dbReference>
<dbReference type="InterPro" id="IPR021836">
    <property type="entry name" value="DUF3429"/>
</dbReference>
<keyword evidence="3" id="KW-1185">Reference proteome</keyword>
<sequence length="310" mass="33597">MLYRTTAARSALRALSSSNVSVARSAVANNVFKAQLASSARYPARPMPSPTMALAARKPVTTALIRHASSASGSGNDEEDPDMMAGMKSDAKVIKDTFSLEGVPKEAMFLGLAGVIPYLATSLQTVYLSYEINRATTTGDGLLFSGDTAELLLHLLEPVQVGYGAVILSFLGAIHWGLEWASYGGKIGYKRYAAGVVAPAVAWPTLLLPVEHALISQFLAFTFLYYSDARAAARGHAPSWYGMYRFVLTFVVGASIVATLIGREQIVNTITSEHTIKDKINALLFLQKKEKEEAEARRRAELGQEEEEEE</sequence>
<dbReference type="OrthoDB" id="194289at2759"/>
<name>A0A017S6E7_ASPRC</name>
<dbReference type="Pfam" id="PF11911">
    <property type="entry name" value="DUF3429"/>
    <property type="match status" value="1"/>
</dbReference>
<dbReference type="EMBL" id="KK088438">
    <property type="protein sequence ID" value="EYE92199.1"/>
    <property type="molecule type" value="Genomic_DNA"/>
</dbReference>
<evidence type="ECO:0008006" key="4">
    <source>
        <dbReference type="Google" id="ProtNLM"/>
    </source>
</evidence>
<keyword evidence="1" id="KW-1133">Transmembrane helix</keyword>
<dbReference type="GeneID" id="63697867"/>
<feature type="transmembrane region" description="Helical" evidence="1">
    <location>
        <begin position="161"/>
        <end position="181"/>
    </location>
</feature>
<dbReference type="Proteomes" id="UP000019804">
    <property type="component" value="Unassembled WGS sequence"/>
</dbReference>
<dbReference type="STRING" id="1388766.A0A017S6E7"/>
<gene>
    <name evidence="2" type="ORF">EURHEDRAFT_415622</name>
</gene>
<protein>
    <recommendedName>
        <fullName evidence="4">Mitochondrial inner membrane protein 1</fullName>
    </recommendedName>
</protein>
<feature type="transmembrane region" description="Helical" evidence="1">
    <location>
        <begin position="107"/>
        <end position="130"/>
    </location>
</feature>
<evidence type="ECO:0000313" key="2">
    <source>
        <dbReference type="EMBL" id="EYE92199.1"/>
    </source>
</evidence>
<dbReference type="AlphaFoldDB" id="A0A017S6E7"/>
<evidence type="ECO:0000256" key="1">
    <source>
        <dbReference type="SAM" id="Phobius"/>
    </source>
</evidence>
<reference evidence="3" key="1">
    <citation type="journal article" date="2014" name="Nat. Commun.">
        <title>Genomic adaptations of the halophilic Dead Sea filamentous fungus Eurotium rubrum.</title>
        <authorList>
            <person name="Kis-Papo T."/>
            <person name="Weig A.R."/>
            <person name="Riley R."/>
            <person name="Persoh D."/>
            <person name="Salamov A."/>
            <person name="Sun H."/>
            <person name="Lipzen A."/>
            <person name="Wasser S.P."/>
            <person name="Rambold G."/>
            <person name="Grigoriev I.V."/>
            <person name="Nevo E."/>
        </authorList>
    </citation>
    <scope>NUCLEOTIDE SEQUENCE [LARGE SCALE GENOMIC DNA]</scope>
    <source>
        <strain evidence="3">CBS 135680</strain>
    </source>
</reference>